<evidence type="ECO:0000256" key="9">
    <source>
        <dbReference type="ARBA" id="ARBA00025707"/>
    </source>
</evidence>
<keyword evidence="14" id="KW-1185">Reference proteome</keyword>
<dbReference type="Proteomes" id="UP000327044">
    <property type="component" value="Unassembled WGS sequence"/>
</dbReference>
<dbReference type="InParanoid" id="A0A1Y1N464"/>
<dbReference type="PANTHER" id="PTHR13906:SF16">
    <property type="entry name" value="LYSOPHOSPHOLIPID ACYLTRANSFERASE 7"/>
    <property type="match status" value="1"/>
</dbReference>
<name>A0A1Y1N464_PHOPY</name>
<evidence type="ECO:0000313" key="13">
    <source>
        <dbReference type="EMBL" id="KAB0793822.1"/>
    </source>
</evidence>
<dbReference type="GO" id="GO:0006661">
    <property type="term" value="P:phosphatidylinositol biosynthetic process"/>
    <property type="evidence" value="ECO:0007669"/>
    <property type="project" value="TreeGrafter"/>
</dbReference>
<keyword evidence="5 11" id="KW-0812">Transmembrane</keyword>
<reference evidence="12" key="1">
    <citation type="journal article" date="2016" name="Sci. Rep.">
        <title>Molecular characterization of firefly nuptial gifts: a multi-omics approach sheds light on postcopulatory sexual selection.</title>
        <authorList>
            <person name="Al-Wathiqui N."/>
            <person name="Fallon T.R."/>
            <person name="South A."/>
            <person name="Weng J.K."/>
            <person name="Lewis S.M."/>
        </authorList>
    </citation>
    <scope>NUCLEOTIDE SEQUENCE</scope>
</reference>
<feature type="transmembrane region" description="Helical" evidence="11">
    <location>
        <begin position="190"/>
        <end position="211"/>
    </location>
</feature>
<dbReference type="AlphaFoldDB" id="A0A1Y1N464"/>
<keyword evidence="4" id="KW-0808">Transferase</keyword>
<reference evidence="13" key="3">
    <citation type="submission" date="2019-08" db="EMBL/GenBank/DDBJ databases">
        <authorList>
            <consortium name="Photinus pyralis genome working group"/>
            <person name="Fallon T.R."/>
            <person name="Sander Lower S.E."/>
            <person name="Weng J.-K."/>
        </authorList>
    </citation>
    <scope>NUCLEOTIDE SEQUENCE</scope>
    <source>
        <strain evidence="13">1611_PpyrPB1</strain>
        <tissue evidence="13">Whole body</tissue>
    </source>
</reference>
<comment type="subcellular location">
    <subcellularLocation>
        <location evidence="1">Membrane</location>
        <topology evidence="1">Multi-pass membrane protein</topology>
    </subcellularLocation>
</comment>
<feature type="transmembrane region" description="Helical" evidence="11">
    <location>
        <begin position="6"/>
        <end position="25"/>
    </location>
</feature>
<feature type="transmembrane region" description="Helical" evidence="11">
    <location>
        <begin position="427"/>
        <end position="447"/>
    </location>
</feature>
<dbReference type="OrthoDB" id="7663182at2759"/>
<dbReference type="InterPro" id="IPR049941">
    <property type="entry name" value="LPLAT_7/PORCN-like"/>
</dbReference>
<evidence type="ECO:0000256" key="3">
    <source>
        <dbReference type="ARBA" id="ARBA00010323"/>
    </source>
</evidence>
<keyword evidence="7 11" id="KW-0472">Membrane</keyword>
<reference evidence="13 14" key="2">
    <citation type="journal article" date="2018" name="Elife">
        <title>Firefly genomes illuminate parallel origins of bioluminescence in beetles.</title>
        <authorList>
            <person name="Fallon T.R."/>
            <person name="Lower S.E."/>
            <person name="Chang C.H."/>
            <person name="Bessho-Uehara M."/>
            <person name="Martin G.J."/>
            <person name="Bewick A.J."/>
            <person name="Behringer M."/>
            <person name="Debat H.J."/>
            <person name="Wong I."/>
            <person name="Day J.C."/>
            <person name="Suvorov A."/>
            <person name="Silva C.J."/>
            <person name="Stanger-Hall K.F."/>
            <person name="Hall D.W."/>
            <person name="Schmitz R.J."/>
            <person name="Nelson D.R."/>
            <person name="Lewis S.M."/>
            <person name="Shigenobu S."/>
            <person name="Bybee S.M."/>
            <person name="Larracuente A.M."/>
            <person name="Oba Y."/>
            <person name="Weng J.K."/>
        </authorList>
    </citation>
    <scope>NUCLEOTIDE SEQUENCE [LARGE SCALE GENOMIC DNA]</scope>
    <source>
        <strain evidence="13">1611_PpyrPB1</strain>
        <tissue evidence="13">Whole body</tissue>
    </source>
</reference>
<evidence type="ECO:0000256" key="8">
    <source>
        <dbReference type="ARBA" id="ARBA00023315"/>
    </source>
</evidence>
<keyword evidence="6 11" id="KW-1133">Transmembrane helix</keyword>
<dbReference type="PANTHER" id="PTHR13906">
    <property type="entry name" value="PORCUPINE"/>
    <property type="match status" value="1"/>
</dbReference>
<evidence type="ECO:0000256" key="6">
    <source>
        <dbReference type="ARBA" id="ARBA00022989"/>
    </source>
</evidence>
<feature type="transmembrane region" description="Helical" evidence="11">
    <location>
        <begin position="344"/>
        <end position="372"/>
    </location>
</feature>
<dbReference type="FunCoup" id="A0A1Y1N464">
    <property type="interactions" value="737"/>
</dbReference>
<sequence>MDFDDIIYIVLLLLCIAIGAIYREIKDVESKKWIGSALGLLMIFSVSGYHIWHSICTFLINAAIILLVPQSHCHLVSFGFSFLYLLFFRTTIYFGIPYPPAHTNMIQMILTLKLAGLGFEVNTAYLNRKKGSPEESSGEDDATFFDVFHYTFNYIGLLTGPYYRFRTFKDFFNRPFGNYAACNEETMKKLALVPLFVLIFLGATHFWPLAYAQSDAFYTDHSWLYRLWYTWPTFLIFRMRLYIAMTLSECICTMAGLGAYPQLCAAKPGQGPTENLKEMDAIASNPDRRKTEQYDFETIHNINPYESDFCTTFRNGIKNWNICIQYWFAFNIYKRFPNKKLRTVATMVLSAYWHGVYTGHYVCIGLAAFYLAIEDVYIKLFLKGNSGKSLKIWEWIIWFLKMQAFSYLSMAFVLLSLPNIHRYYASCYYVGFISAAIMYGVGFQLLMSRRKDKDKQK</sequence>
<dbReference type="GO" id="GO:0044233">
    <property type="term" value="C:mitochondria-associated endoplasmic reticulum membrane contact site"/>
    <property type="evidence" value="ECO:0007669"/>
    <property type="project" value="TreeGrafter"/>
</dbReference>
<evidence type="ECO:0000313" key="14">
    <source>
        <dbReference type="Proteomes" id="UP000327044"/>
    </source>
</evidence>
<evidence type="ECO:0000256" key="5">
    <source>
        <dbReference type="ARBA" id="ARBA00022692"/>
    </source>
</evidence>
<dbReference type="Pfam" id="PF03062">
    <property type="entry name" value="MBOAT"/>
    <property type="match status" value="1"/>
</dbReference>
<feature type="transmembrane region" description="Helical" evidence="11">
    <location>
        <begin position="392"/>
        <end position="415"/>
    </location>
</feature>
<evidence type="ECO:0000256" key="10">
    <source>
        <dbReference type="ARBA" id="ARBA00093678"/>
    </source>
</evidence>
<dbReference type="GO" id="GO:0016020">
    <property type="term" value="C:membrane"/>
    <property type="evidence" value="ECO:0007669"/>
    <property type="project" value="UniProtKB-SubCell"/>
</dbReference>
<proteinExistence type="inferred from homology"/>
<feature type="transmembrane region" description="Helical" evidence="11">
    <location>
        <begin position="223"/>
        <end position="241"/>
    </location>
</feature>
<evidence type="ECO:0000256" key="7">
    <source>
        <dbReference type="ARBA" id="ARBA00023136"/>
    </source>
</evidence>
<feature type="transmembrane region" description="Helical" evidence="11">
    <location>
        <begin position="37"/>
        <end position="68"/>
    </location>
</feature>
<organism evidence="12">
    <name type="scientific">Photinus pyralis</name>
    <name type="common">Common eastern firefly</name>
    <name type="synonym">Lampyris pyralis</name>
    <dbReference type="NCBI Taxonomy" id="7054"/>
    <lineage>
        <taxon>Eukaryota</taxon>
        <taxon>Metazoa</taxon>
        <taxon>Ecdysozoa</taxon>
        <taxon>Arthropoda</taxon>
        <taxon>Hexapoda</taxon>
        <taxon>Insecta</taxon>
        <taxon>Pterygota</taxon>
        <taxon>Neoptera</taxon>
        <taxon>Endopterygota</taxon>
        <taxon>Coleoptera</taxon>
        <taxon>Polyphaga</taxon>
        <taxon>Elateriformia</taxon>
        <taxon>Elateroidea</taxon>
        <taxon>Lampyridae</taxon>
        <taxon>Lampyrinae</taxon>
        <taxon>Photinus</taxon>
    </lineage>
</organism>
<evidence type="ECO:0000256" key="1">
    <source>
        <dbReference type="ARBA" id="ARBA00004141"/>
    </source>
</evidence>
<protein>
    <recommendedName>
        <fullName evidence="10">Lysophospholipid acyltransferase 7</fullName>
    </recommendedName>
</protein>
<gene>
    <name evidence="13" type="ORF">PPYR_13442</name>
</gene>
<dbReference type="EMBL" id="GEZM01015662">
    <property type="protein sequence ID" value="JAV91475.1"/>
    <property type="molecule type" value="Transcribed_RNA"/>
</dbReference>
<dbReference type="GO" id="GO:0071617">
    <property type="term" value="F:lysophospholipid acyltransferase activity"/>
    <property type="evidence" value="ECO:0007669"/>
    <property type="project" value="TreeGrafter"/>
</dbReference>
<evidence type="ECO:0000256" key="4">
    <source>
        <dbReference type="ARBA" id="ARBA00022679"/>
    </source>
</evidence>
<evidence type="ECO:0000256" key="11">
    <source>
        <dbReference type="SAM" id="Phobius"/>
    </source>
</evidence>
<dbReference type="EMBL" id="VVIM01000009">
    <property type="protein sequence ID" value="KAB0793822.1"/>
    <property type="molecule type" value="Genomic_DNA"/>
</dbReference>
<evidence type="ECO:0000313" key="12">
    <source>
        <dbReference type="EMBL" id="JAV91475.1"/>
    </source>
</evidence>
<comment type="pathway">
    <text evidence="2">Lipid metabolism; phospholipid metabolism.</text>
</comment>
<keyword evidence="8" id="KW-0012">Acyltransferase</keyword>
<dbReference type="GO" id="GO:0030258">
    <property type="term" value="P:lipid modification"/>
    <property type="evidence" value="ECO:0007669"/>
    <property type="project" value="TreeGrafter"/>
</dbReference>
<dbReference type="InterPro" id="IPR004299">
    <property type="entry name" value="MBOAT_fam"/>
</dbReference>
<feature type="transmembrane region" description="Helical" evidence="11">
    <location>
        <begin position="74"/>
        <end position="96"/>
    </location>
</feature>
<accession>A0A1Y1N464</accession>
<comment type="similarity">
    <text evidence="3">Belongs to the membrane-bound acyltransferase family.</text>
</comment>
<evidence type="ECO:0000256" key="2">
    <source>
        <dbReference type="ARBA" id="ARBA00005074"/>
    </source>
</evidence>
<comment type="pathway">
    <text evidence="9">Phospholipid metabolism.</text>
</comment>